<keyword evidence="2" id="KW-1185">Reference proteome</keyword>
<dbReference type="GO" id="GO:0005198">
    <property type="term" value="F:structural molecule activity"/>
    <property type="evidence" value="ECO:0007669"/>
    <property type="project" value="InterPro"/>
</dbReference>
<dbReference type="InterPro" id="IPR010667">
    <property type="entry name" value="Phage_T4_Gp19"/>
</dbReference>
<organism evidence="1 2">
    <name type="scientific">Linnemannia gamsii</name>
    <dbReference type="NCBI Taxonomy" id="64522"/>
    <lineage>
        <taxon>Eukaryota</taxon>
        <taxon>Fungi</taxon>
        <taxon>Fungi incertae sedis</taxon>
        <taxon>Mucoromycota</taxon>
        <taxon>Mortierellomycotina</taxon>
        <taxon>Mortierellomycetes</taxon>
        <taxon>Mortierellales</taxon>
        <taxon>Mortierellaceae</taxon>
        <taxon>Linnemannia</taxon>
    </lineage>
</organism>
<evidence type="ECO:0008006" key="3">
    <source>
        <dbReference type="Google" id="ProtNLM"/>
    </source>
</evidence>
<proteinExistence type="predicted"/>
<dbReference type="AlphaFoldDB" id="A0A9P6UFK2"/>
<dbReference type="EMBL" id="JAAAIN010002950">
    <property type="protein sequence ID" value="KAG0288863.1"/>
    <property type="molecule type" value="Genomic_DNA"/>
</dbReference>
<evidence type="ECO:0000313" key="2">
    <source>
        <dbReference type="Proteomes" id="UP000823405"/>
    </source>
</evidence>
<dbReference type="Pfam" id="PF06841">
    <property type="entry name" value="Phage_T4_gp19"/>
    <property type="match status" value="1"/>
</dbReference>
<reference evidence="1" key="1">
    <citation type="journal article" date="2020" name="Fungal Divers.">
        <title>Resolving the Mortierellaceae phylogeny through synthesis of multi-gene phylogenetics and phylogenomics.</title>
        <authorList>
            <person name="Vandepol N."/>
            <person name="Liber J."/>
            <person name="Desiro A."/>
            <person name="Na H."/>
            <person name="Kennedy M."/>
            <person name="Barry K."/>
            <person name="Grigoriev I.V."/>
            <person name="Miller A.N."/>
            <person name="O'Donnell K."/>
            <person name="Stajich J.E."/>
            <person name="Bonito G."/>
        </authorList>
    </citation>
    <scope>NUCLEOTIDE SEQUENCE</scope>
    <source>
        <strain evidence="1">NVP60</strain>
    </source>
</reference>
<dbReference type="InterPro" id="IPR011747">
    <property type="entry name" value="CHP02241"/>
</dbReference>
<evidence type="ECO:0000313" key="1">
    <source>
        <dbReference type="EMBL" id="KAG0288863.1"/>
    </source>
</evidence>
<dbReference type="PANTHER" id="PTHR38009:SF1">
    <property type="entry name" value="CONSERVED HYPOTHETICAL PHAGE TAIL PROTEIN"/>
    <property type="match status" value="1"/>
</dbReference>
<comment type="caution">
    <text evidence="1">The sequence shown here is derived from an EMBL/GenBank/DDBJ whole genome shotgun (WGS) entry which is preliminary data.</text>
</comment>
<name>A0A9P6UFK2_9FUNG</name>
<dbReference type="PANTHER" id="PTHR38009">
    <property type="entry name" value="CONSERVED HYPOTHETICAL PHAGE TAIL PROTEIN"/>
    <property type="match status" value="1"/>
</dbReference>
<feature type="non-terminal residue" evidence="1">
    <location>
        <position position="142"/>
    </location>
</feature>
<protein>
    <recommendedName>
        <fullName evidence="3">Phage tail protein</fullName>
    </recommendedName>
</protein>
<sequence>MSTMAAMAAEYPIPTYRFRVSVGEEEILFNNVSGLDITHQTIEYKDGMGGWYQMPGQADATNITLRKGILRGQTGFYDWISSISLNTVEKKDVTITLMNETGSEAFITWSVVDAFPTSLTAPSLDATSNEAAIEELSLLAKS</sequence>
<accession>A0A9P6UFK2</accession>
<gene>
    <name evidence="1" type="ORF">BGZ97_006654</name>
</gene>
<dbReference type="Proteomes" id="UP000823405">
    <property type="component" value="Unassembled WGS sequence"/>
</dbReference>
<dbReference type="NCBIfam" id="TIGR02241">
    <property type="entry name" value="conserved hypothetical phage tail region protein"/>
    <property type="match status" value="1"/>
</dbReference>
<dbReference type="OrthoDB" id="2393245at2759"/>